<evidence type="ECO:0000313" key="1">
    <source>
        <dbReference type="EMBL" id="TID12907.1"/>
    </source>
</evidence>
<gene>
    <name evidence="1" type="ORF">E6O75_ATG10091</name>
</gene>
<dbReference type="EMBL" id="SNSC02000031">
    <property type="protein sequence ID" value="TID12907.1"/>
    <property type="molecule type" value="Genomic_DNA"/>
</dbReference>
<dbReference type="Proteomes" id="UP000298493">
    <property type="component" value="Unassembled WGS sequence"/>
</dbReference>
<reference evidence="1 2" key="1">
    <citation type="submission" date="2019-04" db="EMBL/GenBank/DDBJ databases">
        <title>High contiguity whole genome sequence and gene annotation resource for two Venturia nashicola isolates.</title>
        <authorList>
            <person name="Prokchorchik M."/>
            <person name="Won K."/>
            <person name="Lee Y."/>
            <person name="Choi E.D."/>
            <person name="Segonzac C."/>
            <person name="Sohn K.H."/>
        </authorList>
    </citation>
    <scope>NUCLEOTIDE SEQUENCE [LARGE SCALE GENOMIC DNA]</scope>
    <source>
        <strain evidence="1 2">PRI2</strain>
    </source>
</reference>
<sequence>MLPTTHNSVPRWHYSDTGITMSAATLRTPTLHNLTSTPHFFNSTTLHHSSVMAYNHNVTPTRNTLSPTSIGGTHK</sequence>
<proteinExistence type="predicted"/>
<dbReference type="AlphaFoldDB" id="A0A4Z1NWU0"/>
<organism evidence="1 2">
    <name type="scientific">Venturia nashicola</name>
    <dbReference type="NCBI Taxonomy" id="86259"/>
    <lineage>
        <taxon>Eukaryota</taxon>
        <taxon>Fungi</taxon>
        <taxon>Dikarya</taxon>
        <taxon>Ascomycota</taxon>
        <taxon>Pezizomycotina</taxon>
        <taxon>Dothideomycetes</taxon>
        <taxon>Pleosporomycetidae</taxon>
        <taxon>Venturiales</taxon>
        <taxon>Venturiaceae</taxon>
        <taxon>Venturia</taxon>
    </lineage>
</organism>
<keyword evidence="2" id="KW-1185">Reference proteome</keyword>
<evidence type="ECO:0000313" key="2">
    <source>
        <dbReference type="Proteomes" id="UP000298493"/>
    </source>
</evidence>
<comment type="caution">
    <text evidence="1">The sequence shown here is derived from an EMBL/GenBank/DDBJ whole genome shotgun (WGS) entry which is preliminary data.</text>
</comment>
<protein>
    <submittedName>
        <fullName evidence="1">Uncharacterized protein</fullName>
    </submittedName>
</protein>
<accession>A0A4Z1NWU0</accession>
<name>A0A4Z1NWU0_9PEZI</name>